<reference evidence="6" key="1">
    <citation type="journal article" date="2020" name="Stud. Mycol.">
        <title>101 Dothideomycetes genomes: a test case for predicting lifestyles and emergence of pathogens.</title>
        <authorList>
            <person name="Haridas S."/>
            <person name="Albert R."/>
            <person name="Binder M."/>
            <person name="Bloem J."/>
            <person name="Labutti K."/>
            <person name="Salamov A."/>
            <person name="Andreopoulos B."/>
            <person name="Baker S."/>
            <person name="Barry K."/>
            <person name="Bills G."/>
            <person name="Bluhm B."/>
            <person name="Cannon C."/>
            <person name="Castanera R."/>
            <person name="Culley D."/>
            <person name="Daum C."/>
            <person name="Ezra D."/>
            <person name="Gonzalez J."/>
            <person name="Henrissat B."/>
            <person name="Kuo A."/>
            <person name="Liang C."/>
            <person name="Lipzen A."/>
            <person name="Lutzoni F."/>
            <person name="Magnuson J."/>
            <person name="Mondo S."/>
            <person name="Nolan M."/>
            <person name="Ohm R."/>
            <person name="Pangilinan J."/>
            <person name="Park H.-J."/>
            <person name="Ramirez L."/>
            <person name="Alfaro M."/>
            <person name="Sun H."/>
            <person name="Tritt A."/>
            <person name="Yoshinaga Y."/>
            <person name="Zwiers L.-H."/>
            <person name="Turgeon B."/>
            <person name="Goodwin S."/>
            <person name="Spatafora J."/>
            <person name="Crous P."/>
            <person name="Grigoriev I."/>
        </authorList>
    </citation>
    <scope>NUCLEOTIDE SEQUENCE</scope>
    <source>
        <strain evidence="6">CBS 133067</strain>
    </source>
</reference>
<feature type="domain" description="Chitin-binding type-1" evidence="5">
    <location>
        <begin position="60"/>
        <end position="105"/>
    </location>
</feature>
<keyword evidence="1 3" id="KW-0147">Chitin-binding</keyword>
<dbReference type="InterPro" id="IPR011043">
    <property type="entry name" value="Gal_Oxase/kelch_b-propeller"/>
</dbReference>
<dbReference type="EMBL" id="ML978121">
    <property type="protein sequence ID" value="KAF2104892.1"/>
    <property type="molecule type" value="Genomic_DNA"/>
</dbReference>
<feature type="disulfide bond" evidence="3">
    <location>
        <begin position="80"/>
        <end position="94"/>
    </location>
</feature>
<feature type="region of interest" description="Disordered" evidence="4">
    <location>
        <begin position="109"/>
        <end position="128"/>
    </location>
</feature>
<dbReference type="Pfam" id="PF00187">
    <property type="entry name" value="Chitin_bind_1"/>
    <property type="match status" value="1"/>
</dbReference>
<evidence type="ECO:0000259" key="5">
    <source>
        <dbReference type="PROSITE" id="PS50941"/>
    </source>
</evidence>
<dbReference type="Pfam" id="PF07250">
    <property type="entry name" value="Glyoxal_oxid_N"/>
    <property type="match status" value="1"/>
</dbReference>
<dbReference type="InterPro" id="IPR037293">
    <property type="entry name" value="Gal_Oxidase_central_sf"/>
</dbReference>
<dbReference type="Gene3D" id="3.30.60.10">
    <property type="entry name" value="Endochitinase-like"/>
    <property type="match status" value="1"/>
</dbReference>
<dbReference type="SUPFAM" id="SSF57016">
    <property type="entry name" value="Plant lectins/antimicrobial peptides"/>
    <property type="match status" value="1"/>
</dbReference>
<dbReference type="OrthoDB" id="2019572at2759"/>
<feature type="compositionally biased region" description="Low complexity" evidence="4">
    <location>
        <begin position="111"/>
        <end position="123"/>
    </location>
</feature>
<keyword evidence="7" id="KW-1185">Reference proteome</keyword>
<dbReference type="InterPro" id="IPR014756">
    <property type="entry name" value="Ig_E-set"/>
</dbReference>
<dbReference type="PROSITE" id="PS50941">
    <property type="entry name" value="CHIT_BIND_I_2"/>
    <property type="match status" value="1"/>
</dbReference>
<evidence type="ECO:0000313" key="7">
    <source>
        <dbReference type="Proteomes" id="UP000799772"/>
    </source>
</evidence>
<dbReference type="Proteomes" id="UP000799772">
    <property type="component" value="Unassembled WGS sequence"/>
</dbReference>
<protein>
    <submittedName>
        <fullName evidence="6">Glyoxal oxidase</fullName>
    </submittedName>
</protein>
<dbReference type="PANTHER" id="PTHR32208">
    <property type="entry name" value="SECRETED PROTEIN-RELATED"/>
    <property type="match status" value="1"/>
</dbReference>
<dbReference type="CDD" id="cd02851">
    <property type="entry name" value="E_set_GO_C"/>
    <property type="match status" value="1"/>
</dbReference>
<keyword evidence="3" id="KW-1015">Disulfide bond</keyword>
<dbReference type="CDD" id="cd11618">
    <property type="entry name" value="ChtBD1_1"/>
    <property type="match status" value="1"/>
</dbReference>
<gene>
    <name evidence="6" type="ORF">NA57DRAFT_63179</name>
</gene>
<accession>A0A9P4MEX5</accession>
<keyword evidence="2" id="KW-0732">Signal</keyword>
<proteinExistence type="predicted"/>
<dbReference type="PANTHER" id="PTHR32208:SF21">
    <property type="entry name" value="LOW QUALITY PROTEIN: ALDEHYDE OXIDASE GLOX-LIKE"/>
    <property type="match status" value="1"/>
</dbReference>
<dbReference type="Gene3D" id="2.130.10.80">
    <property type="entry name" value="Galactose oxidase/kelch, beta-propeller"/>
    <property type="match status" value="1"/>
</dbReference>
<sequence>MSTLLAWYTPTPIRLRALASPLLVLHRHLAYPGSRSAPTTTGEPTIGAAGVAASQPTTTDGTCGSQFGESVCGDWPNGACCSEYGWCGNSTAHCGDGCQSGPCLNPPSKPAPSAKSAPANPNPGYFNQTGQSGVPVMHAALEANDLCVFLDKVENYTQVHLPDGQLAYSTEYNPTTGTYVPLGYKTNAFCAGGAFLPNGALISVGGNAPLTWLDPTVGDGFNAIRYLTRTPNGSMDGQFWVENTNKLNSDRWYPSAQVLPDGRVFVCSGSLNGLDPAVNTNNNPTYELLDAQGRSISSSISMELLVKNQPYYMYPFLALLPNGNLFVFVAKSSQVFDLSANKVVRELPDLPGLYRTYPNTGAGQLLPLSSKNNYQPSFIVCGGGAYQDITSPTDPSCGRINPLASNPQWEMDSMPYGRVMGEFQLLPNGMMLLLNGAGQGAQGFGLATNPTTQALLYDPDAPLGKRWHTLGTSPIHRLYHSVCLLLSDGRVLIAGSNPNEMPVLTPNAEYPFPTEFRVEIYTPPYGDLSKRPTDVTVSAGTLRANGMSFTVTFNLVQEPKTLLVALMTPGFVTHSLHMGERAIFLDWTRAPGTLPAVSLNVRMPPNSSIVPPGPARVYVSADGVPGDAAAYVLVA</sequence>
<comment type="caution">
    <text evidence="3">Lacks conserved residue(s) required for the propagation of feature annotation.</text>
</comment>
<evidence type="ECO:0000256" key="1">
    <source>
        <dbReference type="ARBA" id="ARBA00022669"/>
    </source>
</evidence>
<dbReference type="SMART" id="SM00270">
    <property type="entry name" value="ChtBD1"/>
    <property type="match status" value="1"/>
</dbReference>
<dbReference type="AlphaFoldDB" id="A0A9P4MEX5"/>
<dbReference type="SUPFAM" id="SSF50965">
    <property type="entry name" value="Galactose oxidase, central domain"/>
    <property type="match status" value="1"/>
</dbReference>
<dbReference type="Gene3D" id="2.60.40.10">
    <property type="entry name" value="Immunoglobulins"/>
    <property type="match status" value="1"/>
</dbReference>
<dbReference type="InterPro" id="IPR036861">
    <property type="entry name" value="Endochitinase-like_sf"/>
</dbReference>
<organism evidence="6 7">
    <name type="scientific">Rhizodiscina lignyota</name>
    <dbReference type="NCBI Taxonomy" id="1504668"/>
    <lineage>
        <taxon>Eukaryota</taxon>
        <taxon>Fungi</taxon>
        <taxon>Dikarya</taxon>
        <taxon>Ascomycota</taxon>
        <taxon>Pezizomycotina</taxon>
        <taxon>Dothideomycetes</taxon>
        <taxon>Pleosporomycetidae</taxon>
        <taxon>Aulographales</taxon>
        <taxon>Rhizodiscinaceae</taxon>
        <taxon>Rhizodiscina</taxon>
    </lineage>
</organism>
<dbReference type="SUPFAM" id="SSF81296">
    <property type="entry name" value="E set domains"/>
    <property type="match status" value="1"/>
</dbReference>
<evidence type="ECO:0000256" key="2">
    <source>
        <dbReference type="ARBA" id="ARBA00022729"/>
    </source>
</evidence>
<evidence type="ECO:0000256" key="3">
    <source>
        <dbReference type="PROSITE-ProRule" id="PRU00261"/>
    </source>
</evidence>
<dbReference type="InterPro" id="IPR013783">
    <property type="entry name" value="Ig-like_fold"/>
</dbReference>
<dbReference type="InterPro" id="IPR009880">
    <property type="entry name" value="Glyoxal_oxidase_N"/>
</dbReference>
<evidence type="ECO:0000256" key="4">
    <source>
        <dbReference type="SAM" id="MobiDB-lite"/>
    </source>
</evidence>
<dbReference type="InterPro" id="IPR015202">
    <property type="entry name" value="GO-like_E_set"/>
</dbReference>
<dbReference type="GO" id="GO:0008061">
    <property type="term" value="F:chitin binding"/>
    <property type="evidence" value="ECO:0007669"/>
    <property type="project" value="UniProtKB-UniRule"/>
</dbReference>
<evidence type="ECO:0000313" key="6">
    <source>
        <dbReference type="EMBL" id="KAF2104892.1"/>
    </source>
</evidence>
<dbReference type="Pfam" id="PF09118">
    <property type="entry name" value="GO-like_E_set"/>
    <property type="match status" value="1"/>
</dbReference>
<dbReference type="InterPro" id="IPR001002">
    <property type="entry name" value="Chitin-bd_1"/>
</dbReference>
<name>A0A9P4MEX5_9PEZI</name>
<comment type="caution">
    <text evidence="6">The sequence shown here is derived from an EMBL/GenBank/DDBJ whole genome shotgun (WGS) entry which is preliminary data.</text>
</comment>